<name>A0ABS9VIV6_9BACT</name>
<proteinExistence type="predicted"/>
<dbReference type="RefSeq" id="WP_241414744.1">
    <property type="nucleotide sequence ID" value="NZ_JAKZGO010000046.1"/>
</dbReference>
<accession>A0ABS9VIV6</accession>
<feature type="non-terminal residue" evidence="1">
    <location>
        <position position="918"/>
    </location>
</feature>
<gene>
    <name evidence="1" type="ORF">MM213_20460</name>
</gene>
<evidence type="ECO:0000313" key="2">
    <source>
        <dbReference type="Proteomes" id="UP001165430"/>
    </source>
</evidence>
<sequence length="918" mass="96533">QATATITGANYTTLVLTAELEITPATITGITFEDGSFIFDESEKAIEISGTLPNGASVAYENNGRTNVGNQQVTATISGDNYSELVLNAELTITPATITGITFENGSFVFDESEKTIEITGTLPNGTSVAYANNTRTNTGTQQATATISGDNYSELVLTAELEITPATITGITFEDGSFVFDGTEKTIEISGTLPNGASVAYANNTRTNVGTQQATATISGDNYSELVLNAELTITPATITGITFEDGSFVFDESEKTIEIVGTLPNGTFVAYENNGRTNVGNQQVTATISGDNYSELVLTAELEITPATITGITFEDGSFVFDGTEKTIEISGTLPNGTSVAYTDNTRTNAGTQQATATISGDNYSELVLNAELTITPATITGITFENGTFVFDESEKTIEISGTLPNGTSVSYANNTRTNAGTQQATATISGDNYSELVLNAELTITPATITGITFEDGSFVFDESEKAIEISGTLPNGTSVAYTDNTRTNTGTQQATATISGDNYTTLVLTAELEITPATITEITFEDGSFVFDGTEKTIEITGTLPNGTSVSYANNTRTNAGTQQATATISGDNYTTLVLTADLTITPATIAGITFEDRSFVFDESEKTIEIGGTLPNGTFVAYTDNTRTNVGTQQATATISGDNYSELVLTAELEITPATITGITFEDGSFIFDESEKTIEITGTLPNGTSVAYENNGRTNVGNQQVTATISGANYTTLVLNAELTITPATITGITFEDRSFVFDESEKTIEIGGTLPNGTFVAYTDNTRTNVGTQQATATISGDNYSELVLTAELEITPATITGITFEDGSFVFDESEKTIEITGTLPNGTSVSYANNTRTNAGTQQATATITGTNYTTLVLTADLEITPATITGITFENGTYVFDGTEKAIEISGTLPNGTSVSYANNTRT</sequence>
<organism evidence="1 2">
    <name type="scientific">Belliella alkalica</name>
    <dbReference type="NCBI Taxonomy" id="1730871"/>
    <lineage>
        <taxon>Bacteria</taxon>
        <taxon>Pseudomonadati</taxon>
        <taxon>Bacteroidota</taxon>
        <taxon>Cytophagia</taxon>
        <taxon>Cytophagales</taxon>
        <taxon>Cyclobacteriaceae</taxon>
        <taxon>Belliella</taxon>
    </lineage>
</organism>
<feature type="non-terminal residue" evidence="1">
    <location>
        <position position="1"/>
    </location>
</feature>
<protein>
    <submittedName>
        <fullName evidence="1">MBG domain-containing protein</fullName>
    </submittedName>
</protein>
<dbReference type="Proteomes" id="UP001165430">
    <property type="component" value="Unassembled WGS sequence"/>
</dbReference>
<evidence type="ECO:0000313" key="1">
    <source>
        <dbReference type="EMBL" id="MCH7415885.1"/>
    </source>
</evidence>
<reference evidence="1" key="1">
    <citation type="submission" date="2022-03" db="EMBL/GenBank/DDBJ databases">
        <title>De novo assembled genomes of Belliella spp. (Cyclobacteriaceae) strains.</title>
        <authorList>
            <person name="Szabo A."/>
            <person name="Korponai K."/>
            <person name="Felfoldi T."/>
        </authorList>
    </citation>
    <scope>NUCLEOTIDE SEQUENCE</scope>
    <source>
        <strain evidence="1">DSM 111903</strain>
    </source>
</reference>
<dbReference type="EMBL" id="JAKZGO010000046">
    <property type="protein sequence ID" value="MCH7415885.1"/>
    <property type="molecule type" value="Genomic_DNA"/>
</dbReference>
<keyword evidence="2" id="KW-1185">Reference proteome</keyword>
<comment type="caution">
    <text evidence="1">The sequence shown here is derived from an EMBL/GenBank/DDBJ whole genome shotgun (WGS) entry which is preliminary data.</text>
</comment>